<dbReference type="OrthoDB" id="639027at2759"/>
<sequence length="304" mass="33222">MASYQKHTDWAADEDAEPELPPDTETTTPDGITTIITWKLDEKGRKVKHTRRVRRKMVTQVVSHAAAERKKWPKRVSRFVSHRIGADGNRFGDDKGRPSGPDRKTTIIGENIHLKIGPVSKAEPVEQEQTAKVPVGKAVVCRLCKGAHFTAKCPYKDQLAALENLELGDEEPAPAAPSGMSGLGARGAGTTGKYVPPSQRGGPGAAGGGESMYRNRDDLPTLRVTSLSLDAEDDDLRALFEPFGRVARANVVRDRETRVSKGFGFVSFDNKANAETALNRMDGFGYDSLIISVSWSQPREQRQG</sequence>
<dbReference type="PANTHER" id="PTHR10352">
    <property type="entry name" value="EUKARYOTIC TRANSLATION INITIATION FACTOR 3 SUBUNIT G"/>
    <property type="match status" value="1"/>
</dbReference>
<dbReference type="GO" id="GO:0003743">
    <property type="term" value="F:translation initiation factor activity"/>
    <property type="evidence" value="ECO:0007669"/>
    <property type="project" value="UniProtKB-UniRule"/>
</dbReference>
<dbReference type="HAMAP" id="MF_03006">
    <property type="entry name" value="eIF3g"/>
    <property type="match status" value="1"/>
</dbReference>
<feature type="region of interest" description="Disordered" evidence="7">
    <location>
        <begin position="1"/>
        <end position="33"/>
    </location>
</feature>
<feature type="compositionally biased region" description="Gly residues" evidence="7">
    <location>
        <begin position="201"/>
        <end position="210"/>
    </location>
</feature>
<organism evidence="9 10">
    <name type="scientific">Tremella mesenterica</name>
    <name type="common">Jelly fungus</name>
    <dbReference type="NCBI Taxonomy" id="5217"/>
    <lineage>
        <taxon>Eukaryota</taxon>
        <taxon>Fungi</taxon>
        <taxon>Dikarya</taxon>
        <taxon>Basidiomycota</taxon>
        <taxon>Agaricomycotina</taxon>
        <taxon>Tremellomycetes</taxon>
        <taxon>Tremellales</taxon>
        <taxon>Tremellaceae</taxon>
        <taxon>Tremella</taxon>
    </lineage>
</organism>
<comment type="subunit">
    <text evidence="5">Component of the eukaryotic translation initiation factor 3 (eIF-3) complex.</text>
</comment>
<keyword evidence="2 5" id="KW-0396">Initiation factor</keyword>
<keyword evidence="1 5" id="KW-0963">Cytoplasm</keyword>
<dbReference type="Pfam" id="PF00076">
    <property type="entry name" value="RRM_1"/>
    <property type="match status" value="1"/>
</dbReference>
<dbReference type="FunCoup" id="A0A4Q1BHT4">
    <property type="interactions" value="541"/>
</dbReference>
<comment type="similarity">
    <text evidence="5">Belongs to the eIF-3 subunit G family.</text>
</comment>
<evidence type="ECO:0000256" key="2">
    <source>
        <dbReference type="ARBA" id="ARBA00022540"/>
    </source>
</evidence>
<evidence type="ECO:0000256" key="3">
    <source>
        <dbReference type="ARBA" id="ARBA00022884"/>
    </source>
</evidence>
<gene>
    <name evidence="5" type="primary">TIF35</name>
    <name evidence="9" type="ORF">M231_05533</name>
</gene>
<dbReference type="SMART" id="SM00360">
    <property type="entry name" value="RRM"/>
    <property type="match status" value="1"/>
</dbReference>
<comment type="caution">
    <text evidence="9">The sequence shown here is derived from an EMBL/GenBank/DDBJ whole genome shotgun (WGS) entry which is preliminary data.</text>
</comment>
<keyword evidence="3 6" id="KW-0694">RNA-binding</keyword>
<dbReference type="Proteomes" id="UP000289152">
    <property type="component" value="Unassembled WGS sequence"/>
</dbReference>
<dbReference type="PIRSF" id="PIRSF037949">
    <property type="entry name" value="Transl_init_eIF-3_RNA-bind"/>
    <property type="match status" value="1"/>
</dbReference>
<dbReference type="Gene3D" id="3.30.70.330">
    <property type="match status" value="1"/>
</dbReference>
<dbReference type="SUPFAM" id="SSF54928">
    <property type="entry name" value="RNA-binding domain, RBD"/>
    <property type="match status" value="1"/>
</dbReference>
<keyword evidence="10" id="KW-1185">Reference proteome</keyword>
<evidence type="ECO:0000313" key="10">
    <source>
        <dbReference type="Proteomes" id="UP000289152"/>
    </source>
</evidence>
<protein>
    <recommendedName>
        <fullName evidence="5">Eukaryotic translation initiation factor 3 subunit G</fullName>
        <shortName evidence="5">eIF3g</shortName>
    </recommendedName>
    <alternativeName>
        <fullName evidence="5">Eukaryotic translation initiation factor 3 RNA-binding subunit</fullName>
        <shortName evidence="5">eIF-3 RNA-binding subunit</shortName>
    </alternativeName>
    <alternativeName>
        <fullName evidence="5">Translation initiation factor eIF3 p33 subunit homolog</fullName>
        <shortName evidence="5">eIF3 p33 homolog</shortName>
    </alternativeName>
</protein>
<dbReference type="VEuPathDB" id="FungiDB:TREMEDRAFT_44982"/>
<dbReference type="InterPro" id="IPR024675">
    <property type="entry name" value="eIF3g_N"/>
</dbReference>
<dbReference type="GO" id="GO:0016282">
    <property type="term" value="C:eukaryotic 43S preinitiation complex"/>
    <property type="evidence" value="ECO:0007669"/>
    <property type="project" value="UniProtKB-UniRule"/>
</dbReference>
<dbReference type="EMBL" id="SDIL01000075">
    <property type="protein sequence ID" value="RXK37164.1"/>
    <property type="molecule type" value="Genomic_DNA"/>
</dbReference>
<feature type="compositionally biased region" description="Low complexity" evidence="7">
    <location>
        <begin position="23"/>
        <end position="33"/>
    </location>
</feature>
<evidence type="ECO:0000256" key="5">
    <source>
        <dbReference type="HAMAP-Rule" id="MF_03006"/>
    </source>
</evidence>
<dbReference type="GO" id="GO:0005852">
    <property type="term" value="C:eukaryotic translation initiation factor 3 complex"/>
    <property type="evidence" value="ECO:0007669"/>
    <property type="project" value="UniProtKB-UniRule"/>
</dbReference>
<dbReference type="InterPro" id="IPR012677">
    <property type="entry name" value="Nucleotide-bd_a/b_plait_sf"/>
</dbReference>
<proteinExistence type="inferred from homology"/>
<dbReference type="InterPro" id="IPR000504">
    <property type="entry name" value="RRM_dom"/>
</dbReference>
<comment type="function">
    <text evidence="5">RNA-binding component of the eukaryotic translation initiation factor 3 (eIF-3) complex, which is involved in protein synthesis of a specialized repertoire of mRNAs and, together with other initiation factors, stimulates binding of mRNA and methionyl-tRNAi to the 40S ribosome. The eIF-3 complex specifically targets and initiates translation of a subset of mRNAs involved in cell proliferation. This subunit can bind 18S rRNA.</text>
</comment>
<dbReference type="GO" id="GO:0003723">
    <property type="term" value="F:RNA binding"/>
    <property type="evidence" value="ECO:0007669"/>
    <property type="project" value="UniProtKB-UniRule"/>
</dbReference>
<dbReference type="InParanoid" id="A0A4Q1BHT4"/>
<dbReference type="STRING" id="5217.A0A4Q1BHT4"/>
<feature type="domain" description="RRM" evidence="8">
    <location>
        <begin position="220"/>
        <end position="298"/>
    </location>
</feature>
<feature type="compositionally biased region" description="Gly residues" evidence="7">
    <location>
        <begin position="181"/>
        <end position="190"/>
    </location>
</feature>
<feature type="compositionally biased region" description="Basic and acidic residues" evidence="7">
    <location>
        <begin position="1"/>
        <end position="10"/>
    </location>
</feature>
<evidence type="ECO:0000256" key="7">
    <source>
        <dbReference type="SAM" id="MobiDB-lite"/>
    </source>
</evidence>
<dbReference type="CDD" id="cd12408">
    <property type="entry name" value="RRM_eIF3G_like"/>
    <property type="match status" value="1"/>
</dbReference>
<reference evidence="9 10" key="1">
    <citation type="submission" date="2016-06" db="EMBL/GenBank/DDBJ databases">
        <title>Evolution of pathogenesis and genome organization in the Tremellales.</title>
        <authorList>
            <person name="Cuomo C."/>
            <person name="Litvintseva A."/>
            <person name="Heitman J."/>
            <person name="Chen Y."/>
            <person name="Sun S."/>
            <person name="Springer D."/>
            <person name="Dromer F."/>
            <person name="Young S."/>
            <person name="Zeng Q."/>
            <person name="Chapman S."/>
            <person name="Gujja S."/>
            <person name="Saif S."/>
            <person name="Birren B."/>
        </authorList>
    </citation>
    <scope>NUCLEOTIDE SEQUENCE [LARGE SCALE GENOMIC DNA]</scope>
    <source>
        <strain evidence="9 10">ATCC 28783</strain>
    </source>
</reference>
<dbReference type="GO" id="GO:0001732">
    <property type="term" value="P:formation of cytoplasmic translation initiation complex"/>
    <property type="evidence" value="ECO:0007669"/>
    <property type="project" value="UniProtKB-UniRule"/>
</dbReference>
<dbReference type="PROSITE" id="PS50102">
    <property type="entry name" value="RRM"/>
    <property type="match status" value="1"/>
</dbReference>
<dbReference type="InterPro" id="IPR017334">
    <property type="entry name" value="eIF3_g"/>
</dbReference>
<dbReference type="InterPro" id="IPR035979">
    <property type="entry name" value="RBD_domain_sf"/>
</dbReference>
<feature type="compositionally biased region" description="Acidic residues" evidence="7">
    <location>
        <begin position="11"/>
        <end position="22"/>
    </location>
</feature>
<dbReference type="GO" id="GO:0033290">
    <property type="term" value="C:eukaryotic 48S preinitiation complex"/>
    <property type="evidence" value="ECO:0007669"/>
    <property type="project" value="UniProtKB-UniRule"/>
</dbReference>
<name>A0A4Q1BHT4_TREME</name>
<comment type="subcellular location">
    <subcellularLocation>
        <location evidence="5">Cytoplasm</location>
    </subcellularLocation>
</comment>
<dbReference type="InterPro" id="IPR034240">
    <property type="entry name" value="eIF3G_RRM"/>
</dbReference>
<dbReference type="Pfam" id="PF12353">
    <property type="entry name" value="eIF3g"/>
    <property type="match status" value="1"/>
</dbReference>
<evidence type="ECO:0000256" key="4">
    <source>
        <dbReference type="ARBA" id="ARBA00022917"/>
    </source>
</evidence>
<dbReference type="AlphaFoldDB" id="A0A4Q1BHT4"/>
<feature type="region of interest" description="Disordered" evidence="7">
    <location>
        <begin position="170"/>
        <end position="216"/>
    </location>
</feature>
<accession>A0A4Q1BHT4</accession>
<evidence type="ECO:0000259" key="8">
    <source>
        <dbReference type="PROSITE" id="PS50102"/>
    </source>
</evidence>
<dbReference type="CDD" id="cd12933">
    <property type="entry name" value="eIF3G"/>
    <property type="match status" value="1"/>
</dbReference>
<keyword evidence="4 5" id="KW-0648">Protein biosynthesis</keyword>
<evidence type="ECO:0000313" key="9">
    <source>
        <dbReference type="EMBL" id="RXK37164.1"/>
    </source>
</evidence>
<evidence type="ECO:0000256" key="6">
    <source>
        <dbReference type="PROSITE-ProRule" id="PRU00176"/>
    </source>
</evidence>
<evidence type="ECO:0000256" key="1">
    <source>
        <dbReference type="ARBA" id="ARBA00022490"/>
    </source>
</evidence>